<reference evidence="1" key="2">
    <citation type="submission" date="2017-06" db="EMBL/GenBank/DDBJ databases">
        <title>WGS assembly of Brachypodium distachyon.</title>
        <authorList>
            <consortium name="The International Brachypodium Initiative"/>
            <person name="Lucas S."/>
            <person name="Harmon-Smith M."/>
            <person name="Lail K."/>
            <person name="Tice H."/>
            <person name="Grimwood J."/>
            <person name="Bruce D."/>
            <person name="Barry K."/>
            <person name="Shu S."/>
            <person name="Lindquist E."/>
            <person name="Wang M."/>
            <person name="Pitluck S."/>
            <person name="Vogel J.P."/>
            <person name="Garvin D.F."/>
            <person name="Mockler T.C."/>
            <person name="Schmutz J."/>
            <person name="Rokhsar D."/>
            <person name="Bevan M.W."/>
        </authorList>
    </citation>
    <scope>NUCLEOTIDE SEQUENCE</scope>
    <source>
        <strain evidence="1">Bd21</strain>
    </source>
</reference>
<dbReference type="AlphaFoldDB" id="A0A0Q3F3I7"/>
<evidence type="ECO:0000313" key="3">
    <source>
        <dbReference type="Proteomes" id="UP000008810"/>
    </source>
</evidence>
<dbReference type="EnsemblPlants" id="KQJ94111">
    <property type="protein sequence ID" value="KQJ94111"/>
    <property type="gene ID" value="BRADI_3g08585v3"/>
</dbReference>
<keyword evidence="3" id="KW-1185">Reference proteome</keyword>
<sequence length="155" mass="16726">MVKYGVVRYRIRRRIETLWRQLRGSILSVLSVLSRPLLRGMLFSKVFVCAGVLAVPSPAGSPFLSAALPVVVFGGRRLLEAGGGFLLGWCRRPAGSHFPLSCAAGGGCWRWAAGHAWPDGEELSHASTRRSEMRRSASGRAAVGGYLLPFVCVDA</sequence>
<reference evidence="2" key="3">
    <citation type="submission" date="2018-08" db="UniProtKB">
        <authorList>
            <consortium name="EnsemblPlants"/>
        </authorList>
    </citation>
    <scope>IDENTIFICATION</scope>
    <source>
        <strain evidence="2">cv. Bd21</strain>
    </source>
</reference>
<proteinExistence type="predicted"/>
<dbReference type="Proteomes" id="UP000008810">
    <property type="component" value="Chromosome 3"/>
</dbReference>
<dbReference type="InParanoid" id="A0A0Q3F3I7"/>
<gene>
    <name evidence="1" type="ORF">BRADI_3g08585v3</name>
</gene>
<name>A0A0Q3F3I7_BRADI</name>
<organism evidence="1">
    <name type="scientific">Brachypodium distachyon</name>
    <name type="common">Purple false brome</name>
    <name type="synonym">Trachynia distachya</name>
    <dbReference type="NCBI Taxonomy" id="15368"/>
    <lineage>
        <taxon>Eukaryota</taxon>
        <taxon>Viridiplantae</taxon>
        <taxon>Streptophyta</taxon>
        <taxon>Embryophyta</taxon>
        <taxon>Tracheophyta</taxon>
        <taxon>Spermatophyta</taxon>
        <taxon>Magnoliopsida</taxon>
        <taxon>Liliopsida</taxon>
        <taxon>Poales</taxon>
        <taxon>Poaceae</taxon>
        <taxon>BOP clade</taxon>
        <taxon>Pooideae</taxon>
        <taxon>Stipodae</taxon>
        <taxon>Brachypodieae</taxon>
        <taxon>Brachypodium</taxon>
    </lineage>
</organism>
<evidence type="ECO:0000313" key="2">
    <source>
        <dbReference type="EnsemblPlants" id="KQJ94111"/>
    </source>
</evidence>
<reference evidence="1 2" key="1">
    <citation type="journal article" date="2010" name="Nature">
        <title>Genome sequencing and analysis of the model grass Brachypodium distachyon.</title>
        <authorList>
            <consortium name="International Brachypodium Initiative"/>
        </authorList>
    </citation>
    <scope>NUCLEOTIDE SEQUENCE [LARGE SCALE GENOMIC DNA]</scope>
    <source>
        <strain evidence="1 2">Bd21</strain>
    </source>
</reference>
<evidence type="ECO:0000313" key="1">
    <source>
        <dbReference type="EMBL" id="KQJ94111.1"/>
    </source>
</evidence>
<protein>
    <submittedName>
        <fullName evidence="1 2">Uncharacterized protein</fullName>
    </submittedName>
</protein>
<dbReference type="Gramene" id="KQJ94111">
    <property type="protein sequence ID" value="KQJ94111"/>
    <property type="gene ID" value="BRADI_3g08585v3"/>
</dbReference>
<accession>A0A0Q3F3I7</accession>
<dbReference type="EMBL" id="CM000882">
    <property type="protein sequence ID" value="KQJ94111.1"/>
    <property type="molecule type" value="Genomic_DNA"/>
</dbReference>